<comment type="caution">
    <text evidence="4">The sequence shown here is derived from an EMBL/GenBank/DDBJ whole genome shotgun (WGS) entry which is preliminary data.</text>
</comment>
<dbReference type="NCBIfam" id="NF006718">
    <property type="entry name" value="PRK09256.1"/>
    <property type="match status" value="1"/>
</dbReference>
<dbReference type="EMBL" id="PIQE01000003">
    <property type="protein sequence ID" value="RUO72082.1"/>
    <property type="molecule type" value="Genomic_DNA"/>
</dbReference>
<dbReference type="GO" id="GO:0072344">
    <property type="term" value="P:rescue of stalled ribosome"/>
    <property type="evidence" value="ECO:0007669"/>
    <property type="project" value="TreeGrafter"/>
</dbReference>
<gene>
    <name evidence="4" type="ORF">CWI80_09785</name>
</gene>
<dbReference type="GO" id="GO:0004045">
    <property type="term" value="F:peptidyl-tRNA hydrolase activity"/>
    <property type="evidence" value="ECO:0007669"/>
    <property type="project" value="TreeGrafter"/>
</dbReference>
<dbReference type="Pfam" id="PF00472">
    <property type="entry name" value="RF-1"/>
    <property type="match status" value="1"/>
</dbReference>
<feature type="compositionally biased region" description="Basic residues" evidence="2">
    <location>
        <begin position="116"/>
        <end position="128"/>
    </location>
</feature>
<dbReference type="Gene3D" id="3.30.160.20">
    <property type="match status" value="1"/>
</dbReference>
<dbReference type="STRING" id="1122124.GCA_000423165_01962"/>
<dbReference type="AlphaFoldDB" id="A0A432Z2F7"/>
<evidence type="ECO:0000313" key="4">
    <source>
        <dbReference type="EMBL" id="RUO72082.1"/>
    </source>
</evidence>
<sequence length="139" mass="15792">MTPIKISQRVSISEQEVEWQFVRSSGAGGQNVNKVATAAQLIFDIQASSLPDFYKQRLLAKRDHRITPSGKIIIKSQSTRSQLQNRELALEQLIELILSVSKVEKKRIPTKPSKASQKRRVEKKKQRSGVKSMRQKPLV</sequence>
<comment type="similarity">
    <text evidence="1">Belongs to the prokaryotic/mitochondrial release factor family.</text>
</comment>
<feature type="domain" description="Prokaryotic-type class I peptide chain release factors" evidence="3">
    <location>
        <begin position="9"/>
        <end position="134"/>
    </location>
</feature>
<dbReference type="RefSeq" id="WP_026860684.1">
    <property type="nucleotide sequence ID" value="NZ_PIQE01000003.1"/>
</dbReference>
<name>A0A432Z2F7_9GAMM</name>
<evidence type="ECO:0000259" key="3">
    <source>
        <dbReference type="Pfam" id="PF00472"/>
    </source>
</evidence>
<evidence type="ECO:0000256" key="2">
    <source>
        <dbReference type="SAM" id="MobiDB-lite"/>
    </source>
</evidence>
<feature type="region of interest" description="Disordered" evidence="2">
    <location>
        <begin position="106"/>
        <end position="139"/>
    </location>
</feature>
<dbReference type="InterPro" id="IPR045853">
    <property type="entry name" value="Pep_chain_release_fac_I_sf"/>
</dbReference>
<dbReference type="InterPro" id="IPR000352">
    <property type="entry name" value="Pep_chain_release_fac_I"/>
</dbReference>
<keyword evidence="4" id="KW-0378">Hydrolase</keyword>
<dbReference type="Proteomes" id="UP000287022">
    <property type="component" value="Unassembled WGS sequence"/>
</dbReference>
<protein>
    <submittedName>
        <fullName evidence="4">Aminoacyl-tRNA hydrolase</fullName>
    </submittedName>
</protein>
<proteinExistence type="inferred from homology"/>
<dbReference type="PANTHER" id="PTHR47814">
    <property type="entry name" value="PEPTIDYL-TRNA HYDROLASE ARFB"/>
    <property type="match status" value="1"/>
</dbReference>
<dbReference type="GO" id="GO:0003747">
    <property type="term" value="F:translation release factor activity"/>
    <property type="evidence" value="ECO:0007669"/>
    <property type="project" value="InterPro"/>
</dbReference>
<accession>A0A432Z2F7</accession>
<keyword evidence="5" id="KW-1185">Reference proteome</keyword>
<organism evidence="4 5">
    <name type="scientific">Pseudidiomarina sediminum</name>
    <dbReference type="NCBI Taxonomy" id="431675"/>
    <lineage>
        <taxon>Bacteria</taxon>
        <taxon>Pseudomonadati</taxon>
        <taxon>Pseudomonadota</taxon>
        <taxon>Gammaproteobacteria</taxon>
        <taxon>Alteromonadales</taxon>
        <taxon>Idiomarinaceae</taxon>
        <taxon>Pseudidiomarina</taxon>
    </lineage>
</organism>
<evidence type="ECO:0000256" key="1">
    <source>
        <dbReference type="ARBA" id="ARBA00010835"/>
    </source>
</evidence>
<dbReference type="PANTHER" id="PTHR47814:SF1">
    <property type="entry name" value="PEPTIDYL-TRNA HYDROLASE ARFB"/>
    <property type="match status" value="1"/>
</dbReference>
<dbReference type="SUPFAM" id="SSF75620">
    <property type="entry name" value="Release factor"/>
    <property type="match status" value="1"/>
</dbReference>
<dbReference type="GO" id="GO:0043022">
    <property type="term" value="F:ribosome binding"/>
    <property type="evidence" value="ECO:0007669"/>
    <property type="project" value="TreeGrafter"/>
</dbReference>
<evidence type="ECO:0000313" key="5">
    <source>
        <dbReference type="Proteomes" id="UP000287022"/>
    </source>
</evidence>
<reference evidence="5" key="1">
    <citation type="journal article" date="2018" name="Front. Microbiol.">
        <title>Genome-Based Analysis Reveals the Taxonomy and Diversity of the Family Idiomarinaceae.</title>
        <authorList>
            <person name="Liu Y."/>
            <person name="Lai Q."/>
            <person name="Shao Z."/>
        </authorList>
    </citation>
    <scope>NUCLEOTIDE SEQUENCE [LARGE SCALE GENOMIC DNA]</scope>
    <source>
        <strain evidence="5">c121</strain>
    </source>
</reference>